<keyword evidence="3 6" id="KW-0560">Oxidoreductase</keyword>
<accession>A0A485CE85</accession>
<gene>
    <name evidence="6" type="primary">moxC_3</name>
    <name evidence="6" type="ORF">NCTC12993_06290</name>
</gene>
<dbReference type="Pfam" id="PF00296">
    <property type="entry name" value="Bac_luciferase"/>
    <property type="match status" value="1"/>
</dbReference>
<dbReference type="Gene3D" id="3.20.20.30">
    <property type="entry name" value="Luciferase-like domain"/>
    <property type="match status" value="1"/>
</dbReference>
<dbReference type="PANTHER" id="PTHR30011">
    <property type="entry name" value="ALKANESULFONATE MONOOXYGENASE-RELATED"/>
    <property type="match status" value="1"/>
</dbReference>
<dbReference type="PANTHER" id="PTHR30011:SF16">
    <property type="entry name" value="C2H2 FINGER DOMAIN TRANSCRIPTION FACTOR (EUROFUNG)-RELATED"/>
    <property type="match status" value="1"/>
</dbReference>
<dbReference type="EMBL" id="CAADJD010000025">
    <property type="protein sequence ID" value="VFS82953.1"/>
    <property type="molecule type" value="Genomic_DNA"/>
</dbReference>
<dbReference type="EC" id="1.14.-.-" evidence="6"/>
<feature type="domain" description="Luciferase-like" evidence="5">
    <location>
        <begin position="9"/>
        <end position="92"/>
    </location>
</feature>
<dbReference type="Proteomes" id="UP000401081">
    <property type="component" value="Unassembled WGS sequence"/>
</dbReference>
<protein>
    <submittedName>
        <fullName evidence="6">Monooxygenase moxC</fullName>
        <ecNumber evidence="6">1.14.-.-</ecNumber>
    </submittedName>
</protein>
<evidence type="ECO:0000313" key="6">
    <source>
        <dbReference type="EMBL" id="VFS82953.1"/>
    </source>
</evidence>
<keyword evidence="1" id="KW-0285">Flavoprotein</keyword>
<dbReference type="GO" id="GO:0016705">
    <property type="term" value="F:oxidoreductase activity, acting on paired donors, with incorporation or reduction of molecular oxygen"/>
    <property type="evidence" value="ECO:0007669"/>
    <property type="project" value="InterPro"/>
</dbReference>
<dbReference type="GO" id="GO:0004497">
    <property type="term" value="F:monooxygenase activity"/>
    <property type="evidence" value="ECO:0007669"/>
    <property type="project" value="UniProtKB-KW"/>
</dbReference>
<evidence type="ECO:0000313" key="7">
    <source>
        <dbReference type="Proteomes" id="UP000401081"/>
    </source>
</evidence>
<dbReference type="InterPro" id="IPR036661">
    <property type="entry name" value="Luciferase-like_sf"/>
</dbReference>
<name>A0A485CE85_KLUCR</name>
<organism evidence="6 7">
    <name type="scientific">Kluyvera cryocrescens</name>
    <name type="common">Kluyvera citrophila</name>
    <dbReference type="NCBI Taxonomy" id="580"/>
    <lineage>
        <taxon>Bacteria</taxon>
        <taxon>Pseudomonadati</taxon>
        <taxon>Pseudomonadota</taxon>
        <taxon>Gammaproteobacteria</taxon>
        <taxon>Enterobacterales</taxon>
        <taxon>Enterobacteriaceae</taxon>
        <taxon>Kluyvera</taxon>
    </lineage>
</organism>
<evidence type="ECO:0000256" key="1">
    <source>
        <dbReference type="ARBA" id="ARBA00022630"/>
    </source>
</evidence>
<evidence type="ECO:0000256" key="2">
    <source>
        <dbReference type="ARBA" id="ARBA00022643"/>
    </source>
</evidence>
<dbReference type="SUPFAM" id="SSF51679">
    <property type="entry name" value="Bacterial luciferase-like"/>
    <property type="match status" value="1"/>
</dbReference>
<dbReference type="InterPro" id="IPR011251">
    <property type="entry name" value="Luciferase-like_dom"/>
</dbReference>
<dbReference type="InterPro" id="IPR051260">
    <property type="entry name" value="Diverse_substr_monoxygenases"/>
</dbReference>
<reference evidence="6 7" key="1">
    <citation type="submission" date="2019-03" db="EMBL/GenBank/DDBJ databases">
        <authorList>
            <consortium name="Pathogen Informatics"/>
        </authorList>
    </citation>
    <scope>NUCLEOTIDE SEQUENCE [LARGE SCALE GENOMIC DNA]</scope>
    <source>
        <strain evidence="6 7">NCTC12993</strain>
    </source>
</reference>
<dbReference type="AlphaFoldDB" id="A0A485CE85"/>
<evidence type="ECO:0000256" key="3">
    <source>
        <dbReference type="ARBA" id="ARBA00023002"/>
    </source>
</evidence>
<keyword evidence="7" id="KW-1185">Reference proteome</keyword>
<keyword evidence="4 6" id="KW-0503">Monooxygenase</keyword>
<evidence type="ECO:0000256" key="4">
    <source>
        <dbReference type="ARBA" id="ARBA00023033"/>
    </source>
</evidence>
<proteinExistence type="predicted"/>
<sequence length="101" mass="10952">MIIGSHGVTGRTEHEVFTLSYYTALARKAEAATLDALFIADHTGIWDSGLAHYANARLEPLTLLSALAAVTDNIGLMATASTSYTEPYNLARLLRLARFPE</sequence>
<keyword evidence="2" id="KW-0288">FMN</keyword>
<evidence type="ECO:0000259" key="5">
    <source>
        <dbReference type="Pfam" id="PF00296"/>
    </source>
</evidence>